<gene>
    <name evidence="1" type="primary">thiS</name>
</gene>
<reference evidence="1" key="1">
    <citation type="journal article" date="2017" name="J. Phycol.">
        <title>Analysis of chloroplast genomes and a supermatrix inform reclassification of the Rhodomelaceae (Rhodophyta).</title>
        <authorList>
            <person name="Diaz-Tapia P."/>
            <person name="Maggs C.A."/>
            <person name="West J.A."/>
            <person name="Verbruggen H."/>
        </authorList>
    </citation>
    <scope>NUCLEOTIDE SEQUENCE</scope>
    <source>
        <strain evidence="1">HV3939</strain>
    </source>
</reference>
<dbReference type="Pfam" id="PF02597">
    <property type="entry name" value="ThiS"/>
    <property type="match status" value="1"/>
</dbReference>
<dbReference type="AlphaFoldDB" id="A0A1Z1M1Y4"/>
<protein>
    <submittedName>
        <fullName evidence="1">Thiamin biosynthesis protein S</fullName>
    </submittedName>
</protein>
<dbReference type="SUPFAM" id="SSF54285">
    <property type="entry name" value="MoaD/ThiS"/>
    <property type="match status" value="1"/>
</dbReference>
<name>A0A1Z1M1Y4_9FLOR</name>
<keyword evidence="1" id="KW-0934">Plastid</keyword>
<dbReference type="InterPro" id="IPR016155">
    <property type="entry name" value="Mopterin_synth/thiamin_S_b"/>
</dbReference>
<dbReference type="InterPro" id="IPR012675">
    <property type="entry name" value="Beta-grasp_dom_sf"/>
</dbReference>
<organism evidence="1">
    <name type="scientific">Acrosorium ciliolatum</name>
    <dbReference type="NCBI Taxonomy" id="1550622"/>
    <lineage>
        <taxon>Eukaryota</taxon>
        <taxon>Rhodophyta</taxon>
        <taxon>Florideophyceae</taxon>
        <taxon>Rhodymeniophycidae</taxon>
        <taxon>Ceramiales</taxon>
        <taxon>Delesseriaceae</taxon>
        <taxon>Acrosorium</taxon>
    </lineage>
</organism>
<dbReference type="Gene3D" id="3.10.20.30">
    <property type="match status" value="1"/>
</dbReference>
<accession>A0A1Z1M1Y4</accession>
<dbReference type="PANTHER" id="PTHR34472:SF1">
    <property type="entry name" value="SULFUR CARRIER PROTEIN THIS"/>
    <property type="match status" value="1"/>
</dbReference>
<sequence>MNNYLTIFINGDPFNCDSSMSLKDILLYLNFNINSIIIEYNQDIINLSSFDSISLKNNDHLEVITIVGGG</sequence>
<dbReference type="InterPro" id="IPR003749">
    <property type="entry name" value="ThiS/MoaD-like"/>
</dbReference>
<dbReference type="GeneID" id="33353392"/>
<evidence type="ECO:0000313" key="1">
    <source>
        <dbReference type="EMBL" id="ARW60088.1"/>
    </source>
</evidence>
<proteinExistence type="predicted"/>
<dbReference type="NCBIfam" id="TIGR01683">
    <property type="entry name" value="thiS"/>
    <property type="match status" value="1"/>
</dbReference>
<dbReference type="InterPro" id="IPR010035">
    <property type="entry name" value="Thi_S"/>
</dbReference>
<dbReference type="EMBL" id="MF101411">
    <property type="protein sequence ID" value="ARW60088.1"/>
    <property type="molecule type" value="Genomic_DNA"/>
</dbReference>
<geneLocation type="chloroplast" evidence="1"/>
<dbReference type="RefSeq" id="YP_009391944.1">
    <property type="nucleotide sequence ID" value="NC_035260.1"/>
</dbReference>
<keyword evidence="1" id="KW-0150">Chloroplast</keyword>
<dbReference type="CDD" id="cd00565">
    <property type="entry name" value="Ubl_ThiS"/>
    <property type="match status" value="1"/>
</dbReference>
<dbReference type="PANTHER" id="PTHR34472">
    <property type="entry name" value="SULFUR CARRIER PROTEIN THIS"/>
    <property type="match status" value="1"/>
</dbReference>